<feature type="domain" description="Beta-lactamase class A catalytic" evidence="6">
    <location>
        <begin position="83"/>
        <end position="298"/>
    </location>
</feature>
<keyword evidence="3 5" id="KW-0378">Hydrolase</keyword>
<comment type="caution">
    <text evidence="7">The sequence shown here is derived from an EMBL/GenBank/DDBJ whole genome shotgun (WGS) entry which is preliminary data.</text>
</comment>
<comment type="catalytic activity">
    <reaction evidence="5">
        <text>a beta-lactam + H2O = a substituted beta-amino acid</text>
        <dbReference type="Rhea" id="RHEA:20401"/>
        <dbReference type="ChEBI" id="CHEBI:15377"/>
        <dbReference type="ChEBI" id="CHEBI:35627"/>
        <dbReference type="ChEBI" id="CHEBI:140347"/>
        <dbReference type="EC" id="3.5.2.6"/>
    </reaction>
</comment>
<dbReference type="PANTHER" id="PTHR35333">
    <property type="entry name" value="BETA-LACTAMASE"/>
    <property type="match status" value="1"/>
</dbReference>
<dbReference type="PROSITE" id="PS00146">
    <property type="entry name" value="BETA_LACTAMASE_A"/>
    <property type="match status" value="1"/>
</dbReference>
<dbReference type="GO" id="GO:0030655">
    <property type="term" value="P:beta-lactam antibiotic catabolic process"/>
    <property type="evidence" value="ECO:0007669"/>
    <property type="project" value="InterPro"/>
</dbReference>
<dbReference type="InterPro" id="IPR000871">
    <property type="entry name" value="Beta-lactam_class-A"/>
</dbReference>
<dbReference type="Proteomes" id="UP000579647">
    <property type="component" value="Unassembled WGS sequence"/>
</dbReference>
<dbReference type="NCBIfam" id="NF033103">
    <property type="entry name" value="bla_class_A"/>
    <property type="match status" value="1"/>
</dbReference>
<sequence>MGGETAGAGWLWLVLFFFAGVVVRSSVWRGFVASVALVPLVGCGAAEAGGGASSGGAPSEAPVGVDYVAEFGALEEEFDARLGVYALDTGSGEEVAFRADERFAFLSTFKALLAGVVLSENSLEEMERVVEYGEEDLVAHSPVTEENVGSGMSLLELSDATVRYSDNAAANLLLAEVGGPEGFGEALVELAGDEVTNPVRWETELNDVGPGEERDTSTPEALAGSLEAFTLGDVLPEDRREVLVDLLVRNTTGDELIRAGVPRGWVVGDKTGGAGGMRNDIGVVWPEGGDPIVVAVLTSRDGEGAEFDNALVAEATEVVVEALG</sequence>
<protein>
    <recommendedName>
        <fullName evidence="2 5">Beta-lactamase</fullName>
        <ecNumber evidence="2 5">3.5.2.6</ecNumber>
    </recommendedName>
</protein>
<comment type="similarity">
    <text evidence="1 5">Belongs to the class-A beta-lactamase family.</text>
</comment>
<dbReference type="PRINTS" id="PR00118">
    <property type="entry name" value="BLACTAMASEA"/>
</dbReference>
<dbReference type="GO" id="GO:0046677">
    <property type="term" value="P:response to antibiotic"/>
    <property type="evidence" value="ECO:0007669"/>
    <property type="project" value="UniProtKB-UniRule"/>
</dbReference>
<evidence type="ECO:0000256" key="2">
    <source>
        <dbReference type="ARBA" id="ARBA00012865"/>
    </source>
</evidence>
<proteinExistence type="inferred from homology"/>
<gene>
    <name evidence="7" type="ORF">HNR07_000471</name>
</gene>
<dbReference type="InterPro" id="IPR012338">
    <property type="entry name" value="Beta-lactam/transpept-like"/>
</dbReference>
<dbReference type="InterPro" id="IPR023650">
    <property type="entry name" value="Beta-lactam_class-A_AS"/>
</dbReference>
<reference evidence="7 8" key="1">
    <citation type="submission" date="2020-08" db="EMBL/GenBank/DDBJ databases">
        <title>Sequencing the genomes of 1000 actinobacteria strains.</title>
        <authorList>
            <person name="Klenk H.-P."/>
        </authorList>
    </citation>
    <scope>NUCLEOTIDE SEQUENCE [LARGE SCALE GENOMIC DNA]</scope>
    <source>
        <strain evidence="7 8">DSM 44598</strain>
    </source>
</reference>
<accession>A0A840W038</accession>
<name>A0A840W038_9ACTN</name>
<evidence type="ECO:0000313" key="7">
    <source>
        <dbReference type="EMBL" id="MBB5489334.1"/>
    </source>
</evidence>
<keyword evidence="4 5" id="KW-0046">Antibiotic resistance</keyword>
<evidence type="ECO:0000259" key="6">
    <source>
        <dbReference type="Pfam" id="PF13354"/>
    </source>
</evidence>
<dbReference type="Pfam" id="PF13354">
    <property type="entry name" value="Beta-lactamase2"/>
    <property type="match status" value="1"/>
</dbReference>
<dbReference type="AlphaFoldDB" id="A0A840W038"/>
<dbReference type="InterPro" id="IPR045155">
    <property type="entry name" value="Beta-lactam_cat"/>
</dbReference>
<evidence type="ECO:0000313" key="8">
    <source>
        <dbReference type="Proteomes" id="UP000579647"/>
    </source>
</evidence>
<keyword evidence="8" id="KW-1185">Reference proteome</keyword>
<dbReference type="GO" id="GO:0008800">
    <property type="term" value="F:beta-lactamase activity"/>
    <property type="evidence" value="ECO:0007669"/>
    <property type="project" value="UniProtKB-UniRule"/>
</dbReference>
<dbReference type="Gene3D" id="3.40.710.10">
    <property type="entry name" value="DD-peptidase/beta-lactamase superfamily"/>
    <property type="match status" value="1"/>
</dbReference>
<evidence type="ECO:0000256" key="5">
    <source>
        <dbReference type="RuleBase" id="RU361140"/>
    </source>
</evidence>
<organism evidence="7 8">
    <name type="scientific">Nocardiopsis metallicus</name>
    <dbReference type="NCBI Taxonomy" id="179819"/>
    <lineage>
        <taxon>Bacteria</taxon>
        <taxon>Bacillati</taxon>
        <taxon>Actinomycetota</taxon>
        <taxon>Actinomycetes</taxon>
        <taxon>Streptosporangiales</taxon>
        <taxon>Nocardiopsidaceae</taxon>
        <taxon>Nocardiopsis</taxon>
    </lineage>
</organism>
<dbReference type="PANTHER" id="PTHR35333:SF3">
    <property type="entry name" value="BETA-LACTAMASE-TYPE TRANSPEPTIDASE FOLD CONTAINING PROTEIN"/>
    <property type="match status" value="1"/>
</dbReference>
<dbReference type="SUPFAM" id="SSF56601">
    <property type="entry name" value="beta-lactamase/transpeptidase-like"/>
    <property type="match status" value="1"/>
</dbReference>
<dbReference type="EMBL" id="JACHDO010000001">
    <property type="protein sequence ID" value="MBB5489334.1"/>
    <property type="molecule type" value="Genomic_DNA"/>
</dbReference>
<evidence type="ECO:0000256" key="4">
    <source>
        <dbReference type="ARBA" id="ARBA00023251"/>
    </source>
</evidence>
<dbReference type="EC" id="3.5.2.6" evidence="2 5"/>
<evidence type="ECO:0000256" key="3">
    <source>
        <dbReference type="ARBA" id="ARBA00022801"/>
    </source>
</evidence>
<evidence type="ECO:0000256" key="1">
    <source>
        <dbReference type="ARBA" id="ARBA00009009"/>
    </source>
</evidence>